<comment type="subcellular location">
    <subcellularLocation>
        <location evidence="1">Cell membrane</location>
        <topology evidence="1">Multi-pass membrane protein</topology>
    </subcellularLocation>
</comment>
<protein>
    <submittedName>
        <fullName evidence="9">Two-component system sensor histidine kinase YesM</fullName>
        <ecNumber evidence="9">2.7.13.3</ecNumber>
    </submittedName>
</protein>
<keyword evidence="7" id="KW-0812">Transmembrane</keyword>
<dbReference type="Proteomes" id="UP000518605">
    <property type="component" value="Unassembled WGS sequence"/>
</dbReference>
<dbReference type="SUPFAM" id="SSF55874">
    <property type="entry name" value="ATPase domain of HSP90 chaperone/DNA topoisomerase II/histidine kinase"/>
    <property type="match status" value="1"/>
</dbReference>
<evidence type="ECO:0000256" key="2">
    <source>
        <dbReference type="ARBA" id="ARBA00022475"/>
    </source>
</evidence>
<evidence type="ECO:0000256" key="1">
    <source>
        <dbReference type="ARBA" id="ARBA00004651"/>
    </source>
</evidence>
<dbReference type="PANTHER" id="PTHR34220">
    <property type="entry name" value="SENSOR HISTIDINE KINASE YPDA"/>
    <property type="match status" value="1"/>
</dbReference>
<evidence type="ECO:0000256" key="4">
    <source>
        <dbReference type="ARBA" id="ARBA00022679"/>
    </source>
</evidence>
<dbReference type="Pfam" id="PF06580">
    <property type="entry name" value="His_kinase"/>
    <property type="match status" value="1"/>
</dbReference>
<dbReference type="InterPro" id="IPR010559">
    <property type="entry name" value="Sig_transdc_His_kin_internal"/>
</dbReference>
<feature type="transmembrane region" description="Helical" evidence="7">
    <location>
        <begin position="286"/>
        <end position="305"/>
    </location>
</feature>
<dbReference type="EMBL" id="JACHXW010000003">
    <property type="protein sequence ID" value="MBB3151466.1"/>
    <property type="molecule type" value="Genomic_DNA"/>
</dbReference>
<keyword evidence="3" id="KW-0597">Phosphoprotein</keyword>
<dbReference type="SUPFAM" id="SSF158472">
    <property type="entry name" value="HAMP domain-like"/>
    <property type="match status" value="1"/>
</dbReference>
<dbReference type="Gene3D" id="3.30.565.10">
    <property type="entry name" value="Histidine kinase-like ATPase, C-terminal domain"/>
    <property type="match status" value="1"/>
</dbReference>
<keyword evidence="6 7" id="KW-0472">Membrane</keyword>
<keyword evidence="4 9" id="KW-0808">Transferase</keyword>
<gene>
    <name evidence="9" type="ORF">FHS16_001509</name>
</gene>
<organism evidence="9 10">
    <name type="scientific">Paenibacillus endophyticus</name>
    <dbReference type="NCBI Taxonomy" id="1294268"/>
    <lineage>
        <taxon>Bacteria</taxon>
        <taxon>Bacillati</taxon>
        <taxon>Bacillota</taxon>
        <taxon>Bacilli</taxon>
        <taxon>Bacillales</taxon>
        <taxon>Paenibacillaceae</taxon>
        <taxon>Paenibacillus</taxon>
    </lineage>
</organism>
<accession>A0A7W5G9B2</accession>
<dbReference type="Gene3D" id="6.10.340.10">
    <property type="match status" value="1"/>
</dbReference>
<evidence type="ECO:0000256" key="5">
    <source>
        <dbReference type="ARBA" id="ARBA00022777"/>
    </source>
</evidence>
<dbReference type="RefSeq" id="WP_183560422.1">
    <property type="nucleotide sequence ID" value="NZ_CBCSLB010000002.1"/>
</dbReference>
<evidence type="ECO:0000256" key="7">
    <source>
        <dbReference type="SAM" id="Phobius"/>
    </source>
</evidence>
<dbReference type="CDD" id="cd06225">
    <property type="entry name" value="HAMP"/>
    <property type="match status" value="1"/>
</dbReference>
<name>A0A7W5G9B2_9BACL</name>
<dbReference type="GO" id="GO:0005886">
    <property type="term" value="C:plasma membrane"/>
    <property type="evidence" value="ECO:0007669"/>
    <property type="project" value="UniProtKB-SubCell"/>
</dbReference>
<dbReference type="Pfam" id="PF02518">
    <property type="entry name" value="HATPase_c"/>
    <property type="match status" value="1"/>
</dbReference>
<dbReference type="InterPro" id="IPR003594">
    <property type="entry name" value="HATPase_dom"/>
</dbReference>
<dbReference type="GO" id="GO:0000155">
    <property type="term" value="F:phosphorelay sensor kinase activity"/>
    <property type="evidence" value="ECO:0007669"/>
    <property type="project" value="InterPro"/>
</dbReference>
<evidence type="ECO:0000256" key="3">
    <source>
        <dbReference type="ARBA" id="ARBA00022553"/>
    </source>
</evidence>
<dbReference type="InterPro" id="IPR003660">
    <property type="entry name" value="HAMP_dom"/>
</dbReference>
<keyword evidence="10" id="KW-1185">Reference proteome</keyword>
<keyword evidence="5 9" id="KW-0418">Kinase</keyword>
<dbReference type="InterPro" id="IPR036890">
    <property type="entry name" value="HATPase_C_sf"/>
</dbReference>
<dbReference type="EC" id="2.7.13.3" evidence="9"/>
<evidence type="ECO:0000259" key="8">
    <source>
        <dbReference type="PROSITE" id="PS50885"/>
    </source>
</evidence>
<reference evidence="9 10" key="1">
    <citation type="submission" date="2020-08" db="EMBL/GenBank/DDBJ databases">
        <title>Genomic Encyclopedia of Type Strains, Phase III (KMG-III): the genomes of soil and plant-associated and newly described type strains.</title>
        <authorList>
            <person name="Whitman W."/>
        </authorList>
    </citation>
    <scope>NUCLEOTIDE SEQUENCE [LARGE SCALE GENOMIC DNA]</scope>
    <source>
        <strain evidence="9 10">CECT 8234</strain>
    </source>
</reference>
<dbReference type="PANTHER" id="PTHR34220:SF7">
    <property type="entry name" value="SENSOR HISTIDINE KINASE YPDA"/>
    <property type="match status" value="1"/>
</dbReference>
<dbReference type="AlphaFoldDB" id="A0A7W5G9B2"/>
<sequence>MKRLTLKRLHLNSLRIQITLSVLIMTLPLTGMLLYNNFYAIDVVREQVADSYKNTLSLYMNQIDSNLNDIDSYINTIAGTGYDLIALKQAETDDQYYMSKAYIFNKLSFDMALFKLLGSFFVYVEERRDYMDVYATGVSYEEKEIVQAHITNMITQQKLPKGIRTKRWQHTQIGQEHYLVNIVKSGDVYLGGWVKTDELLKPLSALKLGEGGTTLIADDQGESITNRSLVDNDGINLRKNVNEHYLSGSDRKYLVVGTESYRGNFSLVAVIPDRNILANLPYLQRLIWLITISSFIVIPIGLYLMRQVFLIPLKRILLAMSRVRGGDWGVRVNAELGAEEFKILGFSFNSMMNEIQTLRVNVFEEQLNKQREELQRLQLQVNPHFFLNALNIVYNLAKVKNHQLIMEMTMSLIKYFRFLFRSNTSFVRLNDELQHTRHYLSIQELRFPEKLTWKVDAPDYLTDIPVPPLVIQSFVENSIKHAVTMEESIHITVYVGFENEVDGSMMKISIKDTGKGFEDKILRDLQAGKNIENEQGERTGIWNVQRRLKLLYNETVSIYYGNDKDTGGAVVEIIVPTQPVMEGKR</sequence>
<proteinExistence type="predicted"/>
<dbReference type="PROSITE" id="PS50885">
    <property type="entry name" value="HAMP"/>
    <property type="match status" value="1"/>
</dbReference>
<feature type="domain" description="HAMP" evidence="8">
    <location>
        <begin position="312"/>
        <end position="360"/>
    </location>
</feature>
<keyword evidence="2" id="KW-1003">Cell membrane</keyword>
<keyword evidence="7" id="KW-1133">Transmembrane helix</keyword>
<evidence type="ECO:0000313" key="9">
    <source>
        <dbReference type="EMBL" id="MBB3151466.1"/>
    </source>
</evidence>
<feature type="transmembrane region" description="Helical" evidence="7">
    <location>
        <begin position="12"/>
        <end position="35"/>
    </location>
</feature>
<comment type="caution">
    <text evidence="9">The sequence shown here is derived from an EMBL/GenBank/DDBJ whole genome shotgun (WGS) entry which is preliminary data.</text>
</comment>
<evidence type="ECO:0000256" key="6">
    <source>
        <dbReference type="ARBA" id="ARBA00023136"/>
    </source>
</evidence>
<dbReference type="InterPro" id="IPR050640">
    <property type="entry name" value="Bact_2-comp_sensor_kinase"/>
</dbReference>
<evidence type="ECO:0000313" key="10">
    <source>
        <dbReference type="Proteomes" id="UP000518605"/>
    </source>
</evidence>